<keyword evidence="5 6" id="KW-0378">Hydrolase</keyword>
<protein>
    <recommendedName>
        <fullName evidence="6">Dipeptidyl-peptidase</fullName>
        <ecNumber evidence="6">3.4.14.-</ecNumber>
    </recommendedName>
</protein>
<accession>A0A8S8X9Q2</accession>
<keyword evidence="4 6" id="KW-0732">Signal</keyword>
<dbReference type="Proteomes" id="UP000681075">
    <property type="component" value="Unassembled WGS sequence"/>
</dbReference>
<proteinExistence type="inferred from homology"/>
<feature type="chain" id="PRO_5035960679" description="Dipeptidyl-peptidase" evidence="6">
    <location>
        <begin position="25"/>
        <end position="691"/>
    </location>
</feature>
<dbReference type="GO" id="GO:0006508">
    <property type="term" value="P:proteolysis"/>
    <property type="evidence" value="ECO:0007669"/>
    <property type="project" value="UniProtKB-KW"/>
</dbReference>
<dbReference type="RefSeq" id="WP_420240857.1">
    <property type="nucleotide sequence ID" value="NZ_BOPV01000001.1"/>
</dbReference>
<keyword evidence="2 6" id="KW-0031">Aminopeptidase</keyword>
<dbReference type="Gene3D" id="2.40.10.10">
    <property type="entry name" value="Trypsin-like serine proteases"/>
    <property type="match status" value="1"/>
</dbReference>
<evidence type="ECO:0000313" key="8">
    <source>
        <dbReference type="Proteomes" id="UP000681075"/>
    </source>
</evidence>
<gene>
    <name evidence="7" type="ORF">TMPK1_01870</name>
</gene>
<comment type="similarity">
    <text evidence="1 6">Belongs to the peptidase S46 family.</text>
</comment>
<evidence type="ECO:0000256" key="3">
    <source>
        <dbReference type="ARBA" id="ARBA00022670"/>
    </source>
</evidence>
<comment type="function">
    <text evidence="6">Catalyzes the removal of dipeptides from the N-terminus of oligopeptides.</text>
</comment>
<evidence type="ECO:0000256" key="6">
    <source>
        <dbReference type="RuleBase" id="RU366067"/>
    </source>
</evidence>
<dbReference type="SUPFAM" id="SSF50494">
    <property type="entry name" value="Trypsin-like serine proteases"/>
    <property type="match status" value="1"/>
</dbReference>
<keyword evidence="3 6" id="KW-0645">Protease</keyword>
<dbReference type="InterPro" id="IPR043504">
    <property type="entry name" value="Peptidase_S1_PA_chymotrypsin"/>
</dbReference>
<comment type="caution">
    <text evidence="7">The sequence shown here is derived from an EMBL/GenBank/DDBJ whole genome shotgun (WGS) entry which is preliminary data.</text>
</comment>
<dbReference type="AlphaFoldDB" id="A0A8S8X9Q2"/>
<feature type="signal peptide" evidence="6">
    <location>
        <begin position="1"/>
        <end position="24"/>
    </location>
</feature>
<evidence type="ECO:0000256" key="5">
    <source>
        <dbReference type="ARBA" id="ARBA00022801"/>
    </source>
</evidence>
<dbReference type="Pfam" id="PF10459">
    <property type="entry name" value="Peptidase_S46"/>
    <property type="match status" value="1"/>
</dbReference>
<organism evidence="7 8">
    <name type="scientific">Roseiterribacter gracilis</name>
    <dbReference type="NCBI Taxonomy" id="2812848"/>
    <lineage>
        <taxon>Bacteria</taxon>
        <taxon>Pseudomonadati</taxon>
        <taxon>Pseudomonadota</taxon>
        <taxon>Alphaproteobacteria</taxon>
        <taxon>Rhodospirillales</taxon>
        <taxon>Roseiterribacteraceae</taxon>
        <taxon>Roseiterribacter</taxon>
    </lineage>
</organism>
<dbReference type="GO" id="GO:0008239">
    <property type="term" value="F:dipeptidyl-peptidase activity"/>
    <property type="evidence" value="ECO:0007669"/>
    <property type="project" value="UniProtKB-UniRule"/>
</dbReference>
<keyword evidence="8" id="KW-1185">Reference proteome</keyword>
<evidence type="ECO:0000313" key="7">
    <source>
        <dbReference type="EMBL" id="GIL37950.1"/>
    </source>
</evidence>
<evidence type="ECO:0000256" key="4">
    <source>
        <dbReference type="ARBA" id="ARBA00022729"/>
    </source>
</evidence>
<dbReference type="EMBL" id="BOPV01000001">
    <property type="protein sequence ID" value="GIL37950.1"/>
    <property type="molecule type" value="Genomic_DNA"/>
</dbReference>
<evidence type="ECO:0000256" key="2">
    <source>
        <dbReference type="ARBA" id="ARBA00022438"/>
    </source>
</evidence>
<dbReference type="GO" id="GO:0043171">
    <property type="term" value="P:peptide catabolic process"/>
    <property type="evidence" value="ECO:0007669"/>
    <property type="project" value="UniProtKB-UniRule"/>
</dbReference>
<reference evidence="7" key="1">
    <citation type="submission" date="2021-02" db="EMBL/GenBank/DDBJ databases">
        <title>Genome sequence of Rhodospirillales sp. strain TMPK1 isolated from soil.</title>
        <authorList>
            <person name="Nakai R."/>
            <person name="Kusada H."/>
            <person name="Tamaki H."/>
        </authorList>
    </citation>
    <scope>NUCLEOTIDE SEQUENCE</scope>
    <source>
        <strain evidence="7">TMPK1</strain>
    </source>
</reference>
<dbReference type="PANTHER" id="PTHR38469:SF1">
    <property type="entry name" value="PERIPLASMIC PEPTIDASE SUBFAMILY S1B"/>
    <property type="match status" value="1"/>
</dbReference>
<evidence type="ECO:0000256" key="1">
    <source>
        <dbReference type="ARBA" id="ARBA00010491"/>
    </source>
</evidence>
<name>A0A8S8X9Q2_9PROT</name>
<dbReference type="InterPro" id="IPR019500">
    <property type="entry name" value="Pep_S46"/>
</dbReference>
<keyword evidence="6" id="KW-0720">Serine protease</keyword>
<dbReference type="PANTHER" id="PTHR38469">
    <property type="entry name" value="PERIPLASMIC PEPTIDASE SUBFAMILY S1B"/>
    <property type="match status" value="1"/>
</dbReference>
<sequence>MLRLRLASAFALATVALCATSAHADPGMFTFNNFPSAKVGEKYGFTPSQSWLDRVRLAAVKVGNGCSGGFVSQEGLVITNHHCARSCVEHLSTKEKDLMATGFVAADRAAEKKCPQLEVTQLIEMTDVTDKIAKAVEGKTGAELAAAQRAAQAALEKECSTAADIKCNVVTLYQGGRYELQKNKRYADVRLVLAPEAAIAFFGGDPDNYEFPRYDVDMTLLRAYENDKPAATAIYFPLAKTGPAEDELTFAVGTPGVTQRGLTLAQLELQRDVLLPQLVAHLAEKRGILREYARRGAEPQRTAEQVLFGVENLLKRASGQYRTLIRTTLLEEKRKDEAQFRSKADDEAAKAALDQVADVVRKQESLHRRFAILEGVQGITGFEGELFSYARKLVRAAEERPKPNAERLAEYSDTGFVATERQILDTIPIARELEVERLAWSLSKIREWLSPDDPVVRALFGKEQPEEVAKKLVTGTKLADPAVRAALLKGGKAAIDASNDPMIRFVVLADPYSRAARKEYDSNVTAPLRRLHAQIATARFKLEGTSVPPDATGTLRLSYGAVKGWMEDGKQVPAFTNIKGLYERATGNEPFKLPAGWLAAKNALDPNAHMNVAIALDTVGGSSGSPIINKQAQLVALNFDGNKYGTGGTFGNIEALNRSVGVDAAALRAAIGTVYKAPHILREMDAPQPGG</sequence>
<dbReference type="EC" id="3.4.14.-" evidence="6"/>
<dbReference type="InterPro" id="IPR009003">
    <property type="entry name" value="Peptidase_S1_PA"/>
</dbReference>
<dbReference type="GO" id="GO:0070009">
    <property type="term" value="F:serine-type aminopeptidase activity"/>
    <property type="evidence" value="ECO:0007669"/>
    <property type="project" value="UniProtKB-UniRule"/>
</dbReference>